<protein>
    <submittedName>
        <fullName evidence="1">Uncharacterized protein</fullName>
    </submittedName>
</protein>
<organism evidence="1 2">
    <name type="scientific">Cymbomonas tetramitiformis</name>
    <dbReference type="NCBI Taxonomy" id="36881"/>
    <lineage>
        <taxon>Eukaryota</taxon>
        <taxon>Viridiplantae</taxon>
        <taxon>Chlorophyta</taxon>
        <taxon>Pyramimonadophyceae</taxon>
        <taxon>Pyramimonadales</taxon>
        <taxon>Pyramimonadaceae</taxon>
        <taxon>Cymbomonas</taxon>
    </lineage>
</organism>
<dbReference type="Proteomes" id="UP001190700">
    <property type="component" value="Unassembled WGS sequence"/>
</dbReference>
<reference evidence="1 2" key="1">
    <citation type="journal article" date="2015" name="Genome Biol. Evol.">
        <title>Comparative Genomics of a Bacterivorous Green Alga Reveals Evolutionary Causalities and Consequences of Phago-Mixotrophic Mode of Nutrition.</title>
        <authorList>
            <person name="Burns J.A."/>
            <person name="Paasch A."/>
            <person name="Narechania A."/>
            <person name="Kim E."/>
        </authorList>
    </citation>
    <scope>NUCLEOTIDE SEQUENCE [LARGE SCALE GENOMIC DNA]</scope>
    <source>
        <strain evidence="1 2">PLY_AMNH</strain>
    </source>
</reference>
<dbReference type="EMBL" id="LGRX02030036">
    <property type="protein sequence ID" value="KAK3246237.1"/>
    <property type="molecule type" value="Genomic_DNA"/>
</dbReference>
<dbReference type="AlphaFoldDB" id="A0AAE0C2Q8"/>
<name>A0AAE0C2Q8_9CHLO</name>
<evidence type="ECO:0000313" key="2">
    <source>
        <dbReference type="Proteomes" id="UP001190700"/>
    </source>
</evidence>
<accession>A0AAE0C2Q8</accession>
<gene>
    <name evidence="1" type="ORF">CYMTET_44221</name>
</gene>
<comment type="caution">
    <text evidence="1">The sequence shown here is derived from an EMBL/GenBank/DDBJ whole genome shotgun (WGS) entry which is preliminary data.</text>
</comment>
<evidence type="ECO:0000313" key="1">
    <source>
        <dbReference type="EMBL" id="KAK3246237.1"/>
    </source>
</evidence>
<proteinExistence type="predicted"/>
<sequence>MLVPSCWNCKRWSLLSVSVIYFRRRWGARLTMRFRSAPVSLFCVVATCLVHIAAGFRMSSGYNSAKVEAVVYTGSSTTLTWTLHHDLCNNAGVQTPGSSIYQDQYCAYSSSDNFIVTSSCNWGSQSFSYVDGSLNGGHGYMTTVTLLRTCPKVSPVVLIELVHPDDTADGIP</sequence>
<keyword evidence="2" id="KW-1185">Reference proteome</keyword>